<feature type="transmembrane region" description="Helical" evidence="6">
    <location>
        <begin position="211"/>
        <end position="234"/>
    </location>
</feature>
<feature type="transmembrane region" description="Helical" evidence="6">
    <location>
        <begin position="404"/>
        <end position="430"/>
    </location>
</feature>
<feature type="transmembrane region" description="Helical" evidence="6">
    <location>
        <begin position="319"/>
        <end position="335"/>
    </location>
</feature>
<evidence type="ECO:0000256" key="1">
    <source>
        <dbReference type="ARBA" id="ARBA00004141"/>
    </source>
</evidence>
<dbReference type="PANTHER" id="PTHR23504">
    <property type="entry name" value="MAJOR FACILITATOR SUPERFAMILY DOMAIN-CONTAINING PROTEIN 10"/>
    <property type="match status" value="1"/>
</dbReference>
<feature type="transmembrane region" description="Helical" evidence="6">
    <location>
        <begin position="86"/>
        <end position="107"/>
    </location>
</feature>
<protein>
    <submittedName>
        <fullName evidence="8">MFSD10</fullName>
    </submittedName>
</protein>
<dbReference type="InterPro" id="IPR011701">
    <property type="entry name" value="MFS"/>
</dbReference>
<comment type="caution">
    <text evidence="8">The sequence shown here is derived from an EMBL/GenBank/DDBJ whole genome shotgun (WGS) entry which is preliminary data.</text>
</comment>
<proteinExistence type="predicted"/>
<evidence type="ECO:0000256" key="4">
    <source>
        <dbReference type="ARBA" id="ARBA00022989"/>
    </source>
</evidence>
<dbReference type="FunFam" id="1.20.1250.20:FF:000223">
    <property type="entry name" value="Major facilitator superfamily domain-containing protein"/>
    <property type="match status" value="1"/>
</dbReference>
<dbReference type="EMBL" id="VXIV02003185">
    <property type="protein sequence ID" value="KAF6020223.1"/>
    <property type="molecule type" value="Genomic_DNA"/>
</dbReference>
<dbReference type="InterPro" id="IPR020846">
    <property type="entry name" value="MFS_dom"/>
</dbReference>
<organism evidence="8 9">
    <name type="scientific">Bugula neritina</name>
    <name type="common">Brown bryozoan</name>
    <name type="synonym">Sertularia neritina</name>
    <dbReference type="NCBI Taxonomy" id="10212"/>
    <lineage>
        <taxon>Eukaryota</taxon>
        <taxon>Metazoa</taxon>
        <taxon>Spiralia</taxon>
        <taxon>Lophotrochozoa</taxon>
        <taxon>Bryozoa</taxon>
        <taxon>Gymnolaemata</taxon>
        <taxon>Cheilostomatida</taxon>
        <taxon>Flustrina</taxon>
        <taxon>Buguloidea</taxon>
        <taxon>Bugulidae</taxon>
        <taxon>Bugula</taxon>
    </lineage>
</organism>
<dbReference type="InterPro" id="IPR005829">
    <property type="entry name" value="Sugar_transporter_CS"/>
</dbReference>
<dbReference type="CDD" id="cd17389">
    <property type="entry name" value="MFS_MFSD10"/>
    <property type="match status" value="1"/>
</dbReference>
<dbReference type="GO" id="GO:0022857">
    <property type="term" value="F:transmembrane transporter activity"/>
    <property type="evidence" value="ECO:0007669"/>
    <property type="project" value="InterPro"/>
</dbReference>
<dbReference type="PROSITE" id="PS00216">
    <property type="entry name" value="SUGAR_TRANSPORT_1"/>
    <property type="match status" value="1"/>
</dbReference>
<accession>A0A7J7J2A9</accession>
<evidence type="ECO:0000259" key="7">
    <source>
        <dbReference type="PROSITE" id="PS50850"/>
    </source>
</evidence>
<evidence type="ECO:0000256" key="5">
    <source>
        <dbReference type="ARBA" id="ARBA00023136"/>
    </source>
</evidence>
<dbReference type="GO" id="GO:0031526">
    <property type="term" value="C:brush border membrane"/>
    <property type="evidence" value="ECO:0007669"/>
    <property type="project" value="TreeGrafter"/>
</dbReference>
<evidence type="ECO:0000256" key="6">
    <source>
        <dbReference type="SAM" id="Phobius"/>
    </source>
</evidence>
<feature type="transmembrane region" description="Helical" evidence="6">
    <location>
        <begin position="25"/>
        <end position="45"/>
    </location>
</feature>
<feature type="transmembrane region" description="Helical" evidence="6">
    <location>
        <begin position="370"/>
        <end position="392"/>
    </location>
</feature>
<feature type="domain" description="Major facilitator superfamily (MFS) profile" evidence="7">
    <location>
        <begin position="23"/>
        <end position="457"/>
    </location>
</feature>
<dbReference type="Gene3D" id="1.20.1250.20">
    <property type="entry name" value="MFS general substrate transporter like domains"/>
    <property type="match status" value="1"/>
</dbReference>
<dbReference type="Pfam" id="PF07690">
    <property type="entry name" value="MFS_1"/>
    <property type="match status" value="1"/>
</dbReference>
<gene>
    <name evidence="8" type="ORF">EB796_021464</name>
</gene>
<dbReference type="InterPro" id="IPR036259">
    <property type="entry name" value="MFS_trans_sf"/>
</dbReference>
<feature type="transmembrane region" description="Helical" evidence="6">
    <location>
        <begin position="436"/>
        <end position="455"/>
    </location>
</feature>
<keyword evidence="2" id="KW-0813">Transport</keyword>
<reference evidence="8" key="1">
    <citation type="submission" date="2020-06" db="EMBL/GenBank/DDBJ databases">
        <title>Draft genome of Bugula neritina, a colonial animal packing powerful symbionts and potential medicines.</title>
        <authorList>
            <person name="Rayko M."/>
        </authorList>
    </citation>
    <scope>NUCLEOTIDE SEQUENCE [LARGE SCALE GENOMIC DNA]</scope>
    <source>
        <strain evidence="8">Kwan_BN1</strain>
    </source>
</reference>
<dbReference type="Proteomes" id="UP000593567">
    <property type="component" value="Unassembled WGS sequence"/>
</dbReference>
<feature type="transmembrane region" description="Helical" evidence="6">
    <location>
        <begin position="119"/>
        <end position="137"/>
    </location>
</feature>
<sequence>MAEYQRNNEKIIEEKNKISTAKMNVVIFMTLLIDLLGFTVILPLMPKLLEFYGKEGSDDLYSTMKSSVSSFRILVGAPDTPKWNSVLFGGVIGSLFSLLQFLASPFIGAASDVYGRRPMMLLTMVGVALSYVIWVFAGNFSLFVLSRVVGGLAKGNVSLSTAVVADVYNTKQRGQGMAMIGISFSMGFLLGPIIGAGFAGGVVPGIGSGEFFVGPALFALSMALLDIVYIFCAFQETLPENKRLDSMFAAGSRMFDLINPLALFSFKNVSGVKVEERRSMRKIGLIYFIYLFLYSGIEFTLTFLTYLRFNYSSMQQGKMFFTLGLVMIFIQGGYTRRKASGTEKKTALSGILVLMPAFLCIGYAKSAVLFYLGLLLFGFASATVVPCMTTIISEYGADSQKGSVLGVFRALGALARAMGPLSASAAYWSLGAETCYVLGAVLMLVPFTMLMFTRVRAVDRKE</sequence>
<keyword evidence="3 6" id="KW-0812">Transmembrane</keyword>
<dbReference type="OrthoDB" id="196650at2759"/>
<comment type="subcellular location">
    <subcellularLocation>
        <location evidence="1">Membrane</location>
        <topology evidence="1">Multi-pass membrane protein</topology>
    </subcellularLocation>
</comment>
<keyword evidence="4 6" id="KW-1133">Transmembrane helix</keyword>
<dbReference type="SUPFAM" id="SSF103473">
    <property type="entry name" value="MFS general substrate transporter"/>
    <property type="match status" value="1"/>
</dbReference>
<evidence type="ECO:0000313" key="9">
    <source>
        <dbReference type="Proteomes" id="UP000593567"/>
    </source>
</evidence>
<dbReference type="PANTHER" id="PTHR23504:SF31">
    <property type="entry name" value="MAJOR FACILITATOR SUPERFAMILY DOMAIN-CONTAINING PROTEIN 10"/>
    <property type="match status" value="1"/>
</dbReference>
<feature type="transmembrane region" description="Helical" evidence="6">
    <location>
        <begin position="143"/>
        <end position="165"/>
    </location>
</feature>
<dbReference type="PROSITE" id="PS50850">
    <property type="entry name" value="MFS"/>
    <property type="match status" value="1"/>
</dbReference>
<keyword evidence="5 6" id="KW-0472">Membrane</keyword>
<keyword evidence="9" id="KW-1185">Reference proteome</keyword>
<dbReference type="AlphaFoldDB" id="A0A7J7J2A9"/>
<feature type="transmembrane region" description="Helical" evidence="6">
    <location>
        <begin position="347"/>
        <end position="364"/>
    </location>
</feature>
<evidence type="ECO:0000256" key="2">
    <source>
        <dbReference type="ARBA" id="ARBA00022448"/>
    </source>
</evidence>
<evidence type="ECO:0000313" key="8">
    <source>
        <dbReference type="EMBL" id="KAF6020223.1"/>
    </source>
</evidence>
<name>A0A7J7J2A9_BUGNE</name>
<evidence type="ECO:0000256" key="3">
    <source>
        <dbReference type="ARBA" id="ARBA00022692"/>
    </source>
</evidence>
<feature type="transmembrane region" description="Helical" evidence="6">
    <location>
        <begin position="177"/>
        <end position="199"/>
    </location>
</feature>
<feature type="transmembrane region" description="Helical" evidence="6">
    <location>
        <begin position="285"/>
        <end position="307"/>
    </location>
</feature>